<reference evidence="3 4" key="1">
    <citation type="submission" date="2018-10" db="EMBL/GenBank/DDBJ databases">
        <title>Draft genome sequence of Pantoea vagans isolated from corpses of the sugarcane aphid Melanaphis sacchari Zehntner.</title>
        <authorList>
            <person name="Toledo E."/>
            <person name="Pena G."/>
            <person name="Lozano L."/>
        </authorList>
    </citation>
    <scope>NUCLEOTIDE SEQUENCE [LARGE SCALE GENOMIC DNA]</scope>
    <source>
        <strain evidence="3 4">ET-90</strain>
    </source>
</reference>
<comment type="caution">
    <text evidence="3">The sequence shown here is derived from an EMBL/GenBank/DDBJ whole genome shotgun (WGS) entry which is preliminary data.</text>
</comment>
<dbReference type="PANTHER" id="PTHR45947:SF13">
    <property type="entry name" value="TRANSFERASE"/>
    <property type="match status" value="1"/>
</dbReference>
<dbReference type="CDD" id="cd03801">
    <property type="entry name" value="GT4_PimA-like"/>
    <property type="match status" value="1"/>
</dbReference>
<evidence type="ECO:0000313" key="4">
    <source>
        <dbReference type="Proteomes" id="UP000426772"/>
    </source>
</evidence>
<gene>
    <name evidence="3" type="ORF">D9O29_17990</name>
</gene>
<dbReference type="InterPro" id="IPR028098">
    <property type="entry name" value="Glyco_trans_4-like_N"/>
</dbReference>
<sequence length="1180" mass="134054">MKNLKELYQEHHGKSSDKWDIYLETYHNILSVQQKTLKNLLEIGVQNGGSLEIWSKYFPNAENIVGCDINPDCARLEYENKSIKIVIGNSSTTEIKNKISEVSPSYDLIIDDGSHNSSDIIKSFLLYFPMLEKDGVYIVEDLHCSYWQEWEGGLYDPYSSMAFLKKLADITNFEHWGIERSASDYLSSFSEHYDSLELDKVDFSEIHSISFVNSLCIITKKNSKDNLLGLRHVVGEDENVVIGNLELNGSVFQAPHQNENPWSNLSVFPEMEWEELVKQKNSLSEQLSVSARQINLYKRIEDVLRHEIDDLKSQLSNHTELASRLSFENSALLNSTSWKMTAPMRKAVLNLRRIKKAANVASSVVSNYGLKESFNRTFSLYKSNGLKGIIRKLHHINSLQVVSQTLLSAKSLPALKLNNESLLLPRVLIIAEMSIPQCKKYRVDQKVDLFKELGIPVKTLNWTDLIACMEALQYHSIVIFYRVPAFESVMTLFDECERLNLETYWEVDDLIFDEDILLKSKTLNELDKETFKGLIDGARLYHHAMMRCKSVIASTEPLAKAMEKSGAIRSIVIENALDPETIETAESIQEKRKSESDGIIRIVYGSGTSTHNVDFLEASDAIYNILVSSPNVYLRLAGVLELPKKFDKVKDQIERIEFCPYADYLRILSECDISIAPLEDYIFNDSKSNIKYLEASILGLPSVCSPRPNFVSVIENGVNGFLCHNTDDWESAFKTLIEDPLLRRNVGANAKNSVLKHYSPESIAREQASLIIEDFGRLSNNKVKHVLSVNCYYNPRSFGGATVVAEALNKYFVDDSEFNIHVLTSLPEEYGAINTLRRYEAYGQDCYGIVLPNLLSENRQVINPDIDKAFTDVLDLVHPDIVHFHSIQGLGITMLRICAERNIPIVVTTHDYWWLYEHQFILSFKEEHKYRGINDDLNSNLSVKMDYLEIKKRDALSLATKIISPSMFTTDLYRKEGFAGALLNKNGVTYPQNISTKTPGRPLRFGYAGGNTDIKGYHLIKYAFSHIAENEAKLIIVDNAINLGFKSFHENDLAGLKNVEVVPAFTQENMDEFFNSIDVLLYPTQSKESFGLTVREALIRNVWVITSDAGGAVEDILPGENGFIIPFNNDGGTLLESVKETIAHFSYLPQTEEVQLPHSHIRTFSEQYEELKDIYRSCIK</sequence>
<name>A0ABY3LCC7_9GAMM</name>
<dbReference type="Proteomes" id="UP000426772">
    <property type="component" value="Unassembled WGS sequence"/>
</dbReference>
<dbReference type="CDD" id="cd03823">
    <property type="entry name" value="GT4_ExpE7-like"/>
    <property type="match status" value="1"/>
</dbReference>
<dbReference type="SUPFAM" id="SSF53335">
    <property type="entry name" value="S-adenosyl-L-methionine-dependent methyltransferases"/>
    <property type="match status" value="1"/>
</dbReference>
<feature type="domain" description="Glycosyl transferase family 1" evidence="1">
    <location>
        <begin position="1007"/>
        <end position="1130"/>
    </location>
</feature>
<dbReference type="RefSeq" id="WP_147789759.1">
    <property type="nucleotide sequence ID" value="NZ_RCNL01000008.1"/>
</dbReference>
<accession>A0ABY3LCC7</accession>
<keyword evidence="4" id="KW-1185">Reference proteome</keyword>
<dbReference type="EMBL" id="RCNL01000008">
    <property type="protein sequence ID" value="TXL76594.1"/>
    <property type="molecule type" value="Genomic_DNA"/>
</dbReference>
<dbReference type="Gene3D" id="3.40.50.2000">
    <property type="entry name" value="Glycogen Phosphorylase B"/>
    <property type="match status" value="3"/>
</dbReference>
<feature type="domain" description="Glycosyltransferase subfamily 4-like N-terminal" evidence="2">
    <location>
        <begin position="799"/>
        <end position="977"/>
    </location>
</feature>
<dbReference type="CDD" id="cd02440">
    <property type="entry name" value="AdoMet_MTases"/>
    <property type="match status" value="1"/>
</dbReference>
<dbReference type="InterPro" id="IPR050194">
    <property type="entry name" value="Glycosyltransferase_grp1"/>
</dbReference>
<dbReference type="InterPro" id="IPR001296">
    <property type="entry name" value="Glyco_trans_1"/>
</dbReference>
<dbReference type="Gene3D" id="3.40.50.150">
    <property type="entry name" value="Vaccinia Virus protein VP39"/>
    <property type="match status" value="1"/>
</dbReference>
<dbReference type="SUPFAM" id="SSF53756">
    <property type="entry name" value="UDP-Glycosyltransferase/glycogen phosphorylase"/>
    <property type="match status" value="2"/>
</dbReference>
<organism evidence="3 4">
    <name type="scientific">Pantoea vagans</name>
    <dbReference type="NCBI Taxonomy" id="470934"/>
    <lineage>
        <taxon>Bacteria</taxon>
        <taxon>Pseudomonadati</taxon>
        <taxon>Pseudomonadota</taxon>
        <taxon>Gammaproteobacteria</taxon>
        <taxon>Enterobacterales</taxon>
        <taxon>Erwiniaceae</taxon>
        <taxon>Pantoea</taxon>
    </lineage>
</organism>
<protein>
    <submittedName>
        <fullName evidence="3">Glycosyltransferase</fullName>
    </submittedName>
</protein>
<dbReference type="PANTHER" id="PTHR45947">
    <property type="entry name" value="SULFOQUINOVOSYL TRANSFERASE SQD2"/>
    <property type="match status" value="1"/>
</dbReference>
<dbReference type="Pfam" id="PF13692">
    <property type="entry name" value="Glyco_trans_1_4"/>
    <property type="match status" value="1"/>
</dbReference>
<evidence type="ECO:0000259" key="1">
    <source>
        <dbReference type="Pfam" id="PF00534"/>
    </source>
</evidence>
<evidence type="ECO:0000313" key="3">
    <source>
        <dbReference type="EMBL" id="TXL76594.1"/>
    </source>
</evidence>
<dbReference type="Pfam" id="PF13439">
    <property type="entry name" value="Glyco_transf_4"/>
    <property type="match status" value="1"/>
</dbReference>
<evidence type="ECO:0000259" key="2">
    <source>
        <dbReference type="Pfam" id="PF13439"/>
    </source>
</evidence>
<dbReference type="InterPro" id="IPR029063">
    <property type="entry name" value="SAM-dependent_MTases_sf"/>
</dbReference>
<proteinExistence type="predicted"/>
<dbReference type="Pfam" id="PF00534">
    <property type="entry name" value="Glycos_transf_1"/>
    <property type="match status" value="1"/>
</dbReference>